<dbReference type="InterPro" id="IPR009241">
    <property type="entry name" value="HigB-like"/>
</dbReference>
<keyword evidence="3" id="KW-1185">Reference proteome</keyword>
<organism evidence="2 3">
    <name type="scientific">Leptospira kobayashii</name>
    <dbReference type="NCBI Taxonomy" id="1917830"/>
    <lineage>
        <taxon>Bacteria</taxon>
        <taxon>Pseudomonadati</taxon>
        <taxon>Spirochaetota</taxon>
        <taxon>Spirochaetia</taxon>
        <taxon>Leptospirales</taxon>
        <taxon>Leptospiraceae</taxon>
        <taxon>Leptospira</taxon>
    </lineage>
</organism>
<feature type="region of interest" description="Disordered" evidence="1">
    <location>
        <begin position="103"/>
        <end position="125"/>
    </location>
</feature>
<dbReference type="RefSeq" id="WP_109020905.1">
    <property type="nucleotide sequence ID" value="NZ_AP025028.1"/>
</dbReference>
<evidence type="ECO:0000313" key="2">
    <source>
        <dbReference type="EMBL" id="BDA80193.1"/>
    </source>
</evidence>
<evidence type="ECO:0000313" key="3">
    <source>
        <dbReference type="Proteomes" id="UP000245263"/>
    </source>
</evidence>
<dbReference type="Pfam" id="PF05973">
    <property type="entry name" value="Gp49"/>
    <property type="match status" value="1"/>
</dbReference>
<dbReference type="Proteomes" id="UP000245263">
    <property type="component" value="Chromosome 1"/>
</dbReference>
<reference evidence="2 3" key="1">
    <citation type="submission" date="2021-08" db="EMBL/GenBank/DDBJ databases">
        <title>Complete genome sequence of Leptospira kobayashii strain E30.</title>
        <authorList>
            <person name="Nakao R."/>
            <person name="Nakamura S."/>
            <person name="Masuzawa T."/>
            <person name="Koizumi N."/>
        </authorList>
    </citation>
    <scope>NUCLEOTIDE SEQUENCE [LARGE SCALE GENOMIC DNA]</scope>
    <source>
        <strain evidence="2 3">E30</strain>
    </source>
</reference>
<proteinExistence type="predicted"/>
<name>A0ABN6KL51_9LEPT</name>
<protein>
    <recommendedName>
        <fullName evidence="4">Gp49-like PF05973 family protein</fullName>
    </recommendedName>
</protein>
<evidence type="ECO:0008006" key="4">
    <source>
        <dbReference type="Google" id="ProtNLM"/>
    </source>
</evidence>
<evidence type="ECO:0000256" key="1">
    <source>
        <dbReference type="SAM" id="MobiDB-lite"/>
    </source>
</evidence>
<gene>
    <name evidence="2" type="ORF">LPTSP3_g31230</name>
</gene>
<dbReference type="EMBL" id="AP025028">
    <property type="protein sequence ID" value="BDA80193.1"/>
    <property type="molecule type" value="Genomic_DNA"/>
</dbReference>
<accession>A0ABN6KL51</accession>
<sequence>MKEFTAYKGEKFTIEWYFDDNENSDALDYFENLPESFQIKTLALFKRFAEIGEIKDKTKFNFEGDALFAFKPIPHRFLCFFVKGKKIIVTNAFHKKTDKLPKNEKERALKRREDYEKRTKKDSYY</sequence>